<organism evidence="1 2">
    <name type="scientific">Psychrobacter arcticus (strain DSM 17307 / VKM B-2377 / 273-4)</name>
    <dbReference type="NCBI Taxonomy" id="259536"/>
    <lineage>
        <taxon>Bacteria</taxon>
        <taxon>Pseudomonadati</taxon>
        <taxon>Pseudomonadota</taxon>
        <taxon>Gammaproteobacteria</taxon>
        <taxon>Moraxellales</taxon>
        <taxon>Moraxellaceae</taxon>
        <taxon>Psychrobacter</taxon>
    </lineage>
</organism>
<dbReference type="RefSeq" id="WP_011280286.1">
    <property type="nucleotide sequence ID" value="NC_007204.1"/>
</dbReference>
<dbReference type="OrthoDB" id="6657992at2"/>
<accession>Q4FSZ4</accession>
<gene>
    <name evidence="1" type="ordered locus">Psyc_1011</name>
</gene>
<name>Q4FSZ4_PSYA2</name>
<dbReference type="STRING" id="259536.Psyc_1011"/>
<dbReference type="EMBL" id="CP000082">
    <property type="protein sequence ID" value="AAZ18864.1"/>
    <property type="molecule type" value="Genomic_DNA"/>
</dbReference>
<dbReference type="PIRSF" id="PIRSF028589">
    <property type="entry name" value="UCP028589"/>
    <property type="match status" value="1"/>
</dbReference>
<protein>
    <submittedName>
        <fullName evidence="1">Uncharacterized protein</fullName>
    </submittedName>
</protein>
<evidence type="ECO:0000313" key="2">
    <source>
        <dbReference type="Proteomes" id="UP000000546"/>
    </source>
</evidence>
<dbReference type="AlphaFoldDB" id="Q4FSZ4"/>
<dbReference type="Proteomes" id="UP000000546">
    <property type="component" value="Chromosome"/>
</dbReference>
<sequence length="248" mass="26906">MAVNSNQSHAFIGKGKIFMTPITGAVRGKPFWVGVASALSFAHSVADEKELIEHHSGTNQVWDMSDGTKKTTVSLTIQERRLEAMRAALQATTETVVTGSVVAEPHVVDAIGDYVFLKYSQVSVVTVTDSTVTTPVSLVEGTDYKIDAEYGRIEMLTTGHASPLNIGYSYGAATVMKPMTDSVDFYEIRVDGMNTVGQKDKQIVTAYRVKLNPADAIDLINDDFAEMKVEGIALFDEVLGAAYEIKTI</sequence>
<dbReference type="KEGG" id="par:Psyc_1011"/>
<dbReference type="HOGENOM" id="CLU_094952_0_0_6"/>
<reference evidence="1 2" key="1">
    <citation type="journal article" date="2010" name="Appl. Environ. Microbiol.">
        <title>The genome sequence of Psychrobacter arcticus 273-4, a psychroactive Siberian permafrost bacterium, reveals mechanisms for adaptation to low-temperature growth.</title>
        <authorList>
            <person name="Ayala-del-Rio H.L."/>
            <person name="Chain P.S."/>
            <person name="Grzymski J.J."/>
            <person name="Ponder M.A."/>
            <person name="Ivanova N."/>
            <person name="Bergholz P.W."/>
            <person name="Di Bartolo G."/>
            <person name="Hauser L."/>
            <person name="Land M."/>
            <person name="Bakermans C."/>
            <person name="Rodrigues D."/>
            <person name="Klappenbach J."/>
            <person name="Zarka D."/>
            <person name="Larimer F."/>
            <person name="Richardson P."/>
            <person name="Murray A."/>
            <person name="Thomashow M."/>
            <person name="Tiedje J.M."/>
        </authorList>
    </citation>
    <scope>NUCLEOTIDE SEQUENCE [LARGE SCALE GENOMIC DNA]</scope>
    <source>
        <strain evidence="2">DSM 17307 / VKM B-2377 / 273-4</strain>
    </source>
</reference>
<keyword evidence="2" id="KW-1185">Reference proteome</keyword>
<dbReference type="InterPro" id="IPR016893">
    <property type="entry name" value="UCP028589"/>
</dbReference>
<proteinExistence type="predicted"/>
<evidence type="ECO:0000313" key="1">
    <source>
        <dbReference type="EMBL" id="AAZ18864.1"/>
    </source>
</evidence>